<keyword evidence="3" id="KW-0547">Nucleotide-binding</keyword>
<evidence type="ECO:0000256" key="4">
    <source>
        <dbReference type="ARBA" id="ARBA00022840"/>
    </source>
</evidence>
<evidence type="ECO:0000256" key="3">
    <source>
        <dbReference type="ARBA" id="ARBA00022741"/>
    </source>
</evidence>
<dbReference type="GO" id="GO:0005524">
    <property type="term" value="F:ATP binding"/>
    <property type="evidence" value="ECO:0007669"/>
    <property type="project" value="UniProtKB-KW"/>
</dbReference>
<reference evidence="6 7" key="1">
    <citation type="submission" date="2019-07" db="EMBL/GenBank/DDBJ databases">
        <title>Genomic Encyclopedia of Archaeal and Bacterial Type Strains, Phase II (KMG-II): from individual species to whole genera.</title>
        <authorList>
            <person name="Goeker M."/>
        </authorList>
    </citation>
    <scope>NUCLEOTIDE SEQUENCE [LARGE SCALE GENOMIC DNA]</scope>
    <source>
        <strain evidence="6 7">ATCC BAA-1139</strain>
    </source>
</reference>
<evidence type="ECO:0000259" key="5">
    <source>
        <dbReference type="PROSITE" id="PS50893"/>
    </source>
</evidence>
<proteinExistence type="inferred from homology"/>
<comment type="similarity">
    <text evidence="1">Belongs to the ABC transporter superfamily.</text>
</comment>
<dbReference type="Gene3D" id="3.40.50.300">
    <property type="entry name" value="P-loop containing nucleotide triphosphate hydrolases"/>
    <property type="match status" value="1"/>
</dbReference>
<dbReference type="InterPro" id="IPR017871">
    <property type="entry name" value="ABC_transporter-like_CS"/>
</dbReference>
<dbReference type="Pfam" id="PF00005">
    <property type="entry name" value="ABC_tran"/>
    <property type="match status" value="1"/>
</dbReference>
<dbReference type="InterPro" id="IPR029439">
    <property type="entry name" value="Wzt_C"/>
</dbReference>
<evidence type="ECO:0000313" key="6">
    <source>
        <dbReference type="EMBL" id="TWJ33049.1"/>
    </source>
</evidence>
<comment type="caution">
    <text evidence="6">The sequence shown here is derived from an EMBL/GenBank/DDBJ whole genome shotgun (WGS) entry which is preliminary data.</text>
</comment>
<feature type="domain" description="ABC transporter" evidence="5">
    <location>
        <begin position="7"/>
        <end position="248"/>
    </location>
</feature>
<protein>
    <submittedName>
        <fullName evidence="6">Lipopolysaccharide transport system ATP-binding protein/teichoic acid transport system ATP-binding protein</fullName>
    </submittedName>
</protein>
<dbReference type="Gene3D" id="2.70.50.60">
    <property type="entry name" value="abc- transporter (atp binding component) like domain"/>
    <property type="match status" value="1"/>
</dbReference>
<dbReference type="GO" id="GO:0140359">
    <property type="term" value="F:ABC-type transporter activity"/>
    <property type="evidence" value="ECO:0007669"/>
    <property type="project" value="InterPro"/>
</dbReference>
<dbReference type="GO" id="GO:0016887">
    <property type="term" value="F:ATP hydrolysis activity"/>
    <property type="evidence" value="ECO:0007669"/>
    <property type="project" value="InterPro"/>
</dbReference>
<dbReference type="PANTHER" id="PTHR46743:SF2">
    <property type="entry name" value="TEICHOIC ACIDS EXPORT ATP-BINDING PROTEIN TAGH"/>
    <property type="match status" value="1"/>
</dbReference>
<dbReference type="CDD" id="cd03220">
    <property type="entry name" value="ABC_KpsT_Wzt"/>
    <property type="match status" value="1"/>
</dbReference>
<keyword evidence="4 6" id="KW-0067">ATP-binding</keyword>
<dbReference type="InterPro" id="IPR050683">
    <property type="entry name" value="Bact_Polysacc_Export_ATP-bd"/>
</dbReference>
<evidence type="ECO:0000313" key="7">
    <source>
        <dbReference type="Proteomes" id="UP000319449"/>
    </source>
</evidence>
<evidence type="ECO:0000256" key="2">
    <source>
        <dbReference type="ARBA" id="ARBA00022448"/>
    </source>
</evidence>
<dbReference type="InterPro" id="IPR015860">
    <property type="entry name" value="ABC_transpr_TagH-like"/>
</dbReference>
<sequence>MSKDTVIKVESLSKVYKLYNTPVDRLKESLHPLRRQYHHDFYALKDVSFEVNKGESVGIIGKNGSGKSTLLKILTGVLTPSIGNVTVNGKVSALLELGAGFNPELSGIENVYFNGMLMGYTRDEMEEKLDVILSFADIGEFVYQPVKTYSSGMFVRLAFAVAINVDPDILIVDEAMSVGDIKFQRKCYSKIEQFSNLGKNILFVSHDINSINMLCSKALLMDSGAIKMYGVPKTVTRTYQEMMLGDDIVRDKVDNFENELNNFERICGVDNYSLDIRETAVAACDLKVKRIAEEKLKNWNGTKKAEIIDAGIRDIHGELVTTLTTGDRYTLFARAIVYGDLDAIYFGYPIKDVKGLFLFGVNSYIQKIEIRQLKHGDLLESLVDIRMWLAPGKYFLSFGLGTVETNYDLLDDQILFTVVGDCLQHPSSIVNLEPKVSVRNIHS</sequence>
<dbReference type="RefSeq" id="WP_145017683.1">
    <property type="nucleotide sequence ID" value="NZ_VLLN01000002.1"/>
</dbReference>
<dbReference type="PANTHER" id="PTHR46743">
    <property type="entry name" value="TEICHOIC ACIDS EXPORT ATP-BINDING PROTEIN TAGH"/>
    <property type="match status" value="1"/>
</dbReference>
<dbReference type="PROSITE" id="PS00211">
    <property type="entry name" value="ABC_TRANSPORTER_1"/>
    <property type="match status" value="1"/>
</dbReference>
<dbReference type="OrthoDB" id="9805130at2"/>
<dbReference type="Pfam" id="PF14524">
    <property type="entry name" value="Wzt_C"/>
    <property type="match status" value="1"/>
</dbReference>
<keyword evidence="7" id="KW-1185">Reference proteome</keyword>
<dbReference type="AlphaFoldDB" id="A0A562WRK7"/>
<keyword evidence="2" id="KW-0813">Transport</keyword>
<dbReference type="InterPro" id="IPR003439">
    <property type="entry name" value="ABC_transporter-like_ATP-bd"/>
</dbReference>
<dbReference type="InterPro" id="IPR003593">
    <property type="entry name" value="AAA+_ATPase"/>
</dbReference>
<dbReference type="Proteomes" id="UP000319449">
    <property type="component" value="Unassembled WGS sequence"/>
</dbReference>
<dbReference type="CDD" id="cd10147">
    <property type="entry name" value="Wzt_C-like"/>
    <property type="match status" value="1"/>
</dbReference>
<dbReference type="SUPFAM" id="SSF52540">
    <property type="entry name" value="P-loop containing nucleoside triphosphate hydrolases"/>
    <property type="match status" value="1"/>
</dbReference>
<dbReference type="GO" id="GO:0016020">
    <property type="term" value="C:membrane"/>
    <property type="evidence" value="ECO:0007669"/>
    <property type="project" value="InterPro"/>
</dbReference>
<name>A0A562WRK7_9BACT</name>
<organism evidence="6 7">
    <name type="scientific">Geobacter argillaceus</name>
    <dbReference type="NCBI Taxonomy" id="345631"/>
    <lineage>
        <taxon>Bacteria</taxon>
        <taxon>Pseudomonadati</taxon>
        <taxon>Thermodesulfobacteriota</taxon>
        <taxon>Desulfuromonadia</taxon>
        <taxon>Geobacterales</taxon>
        <taxon>Geobacteraceae</taxon>
        <taxon>Geobacter</taxon>
    </lineage>
</organism>
<accession>A0A562WRK7</accession>
<dbReference type="SMART" id="SM00382">
    <property type="entry name" value="AAA"/>
    <property type="match status" value="1"/>
</dbReference>
<evidence type="ECO:0000256" key="1">
    <source>
        <dbReference type="ARBA" id="ARBA00005417"/>
    </source>
</evidence>
<dbReference type="PROSITE" id="PS50893">
    <property type="entry name" value="ABC_TRANSPORTER_2"/>
    <property type="match status" value="1"/>
</dbReference>
<gene>
    <name evidence="6" type="ORF">JN12_00460</name>
</gene>
<dbReference type="InterPro" id="IPR027417">
    <property type="entry name" value="P-loop_NTPase"/>
</dbReference>
<dbReference type="EMBL" id="VLLN01000002">
    <property type="protein sequence ID" value="TWJ33049.1"/>
    <property type="molecule type" value="Genomic_DNA"/>
</dbReference>